<organism evidence="3 4">
    <name type="scientific">Nitrosomonas aestuarii</name>
    <dbReference type="NCBI Taxonomy" id="52441"/>
    <lineage>
        <taxon>Bacteria</taxon>
        <taxon>Pseudomonadati</taxon>
        <taxon>Pseudomonadota</taxon>
        <taxon>Betaproteobacteria</taxon>
        <taxon>Nitrosomonadales</taxon>
        <taxon>Nitrosomonadaceae</taxon>
        <taxon>Nitrosomonas</taxon>
    </lineage>
</organism>
<dbReference type="OrthoDB" id="9792687at2"/>
<feature type="region of interest" description="Disordered" evidence="1">
    <location>
        <begin position="927"/>
        <end position="946"/>
    </location>
</feature>
<dbReference type="GO" id="GO:0003697">
    <property type="term" value="F:single-stranded DNA binding"/>
    <property type="evidence" value="ECO:0007669"/>
    <property type="project" value="InterPro"/>
</dbReference>
<dbReference type="CDD" id="cd01029">
    <property type="entry name" value="TOPRIM_primases"/>
    <property type="match status" value="1"/>
</dbReference>
<dbReference type="Pfam" id="PF18974">
    <property type="entry name" value="DUF5710"/>
    <property type="match status" value="1"/>
</dbReference>
<dbReference type="SMART" id="SM00493">
    <property type="entry name" value="TOPRIM"/>
    <property type="match status" value="1"/>
</dbReference>
<dbReference type="PROSITE" id="PS50880">
    <property type="entry name" value="TOPRIM"/>
    <property type="match status" value="1"/>
</dbReference>
<sequence length="946" mass="105446">MDKSRKAYHQTVAENLIAQLKQGTAPWQKPWQPGDPLLSFPHNPTTKKRYKGINALYLMSQGYQDPRWLTYKQAAGMGAQVRKGEKSTLIQYWKFNDERIKKDEHGKPVLNNDGKPIKEQFKLERPRVFYATVFNAVQIDNLPELIIDAPQWHPIERAEAILQASGAVIEHGEHDRAFYRPKTDSIHLPHQHQFETPDRYYATALHELGHWTGHASRLNRDLVHPFGSEGYAREELRAEIASMLLGAEIGIGHDPGQHVAYVGAWIKALEEDPTEIFRAAADAEKIQEYVLGFVQQQDIVEQEAVRMDEIKQDIAIHTANLAPDLATVAQHNIQQLQKLTEKRSSKDRDAIYLVADALRFYRNAGIDNLEFERIAADKLGLKLPADWNGRVVVEGSVVEQKENGDSWTIAAEQLGVEPEFWTVYAQLDDQTYLWVEDFEVELQAQHAAENLALIDVIAEKNEHEKAAKLARIAEPKIGHNENRPQENTQTSIRIPRKQDLLAGSTRQYLAVPYADKDQAKAAGARWDKTAKAWYVGEHADIRALQRWFPENVARQQQPAISPQAEFTELLRANGCVVDGNHPLMDGHKHRIKVAGDKPGQKSGFYVAHLDNHPAGYFINNRSKSEIRWKAKGYTLTDEQKAAFAAQVAIKQQERKAELHAQQQKVAEAIGELLTIAPQADTDHPYLLDKNARPGGLKVVPESATDLPEDTMIKICRDRQAVKTVREQHPGSLVFVAGDLLLPIYDVDGHIRSVQTIQPNGAKLFAAGSQKEGHFYMVDGNNQGLAALGEIKAIVIAEGYATADTVSSALNCPVVAAFDSGNLVPVAKLLHERYPDKVIVIAGDDDQHLESVNGINAGRQKAIEAAGLVDGVAVFPVFAPGEQVSQKLSDFNDLANKSTLGIDAVKRQVGSVIEKALVQTKVQKLQTRADSQQQSLAGRQQKRATVR</sequence>
<evidence type="ECO:0000256" key="1">
    <source>
        <dbReference type="SAM" id="MobiDB-lite"/>
    </source>
</evidence>
<dbReference type="Pfam" id="PF18818">
    <property type="entry name" value="MPTase-PolyVal"/>
    <property type="match status" value="1"/>
</dbReference>
<proteinExistence type="predicted"/>
<dbReference type="Pfam" id="PF08401">
    <property type="entry name" value="ArdcN"/>
    <property type="match status" value="1"/>
</dbReference>
<dbReference type="EMBL" id="FOSP01000024">
    <property type="protein sequence ID" value="SFK98089.1"/>
    <property type="molecule type" value="Genomic_DNA"/>
</dbReference>
<accession>A0A1I4DYT1</accession>
<feature type="compositionally biased region" description="Polar residues" evidence="1">
    <location>
        <begin position="927"/>
        <end position="937"/>
    </location>
</feature>
<dbReference type="STRING" id="52441.SAMN05216302_102418"/>
<dbReference type="InterPro" id="IPR043764">
    <property type="entry name" value="DUF5710"/>
</dbReference>
<dbReference type="AlphaFoldDB" id="A0A1I4DYT1"/>
<dbReference type="InterPro" id="IPR041459">
    <property type="entry name" value="MPTase-PolyVal"/>
</dbReference>
<dbReference type="InterPro" id="IPR006171">
    <property type="entry name" value="TOPRIM_dom"/>
</dbReference>
<feature type="domain" description="Toprim" evidence="2">
    <location>
        <begin position="791"/>
        <end position="879"/>
    </location>
</feature>
<evidence type="ECO:0000313" key="3">
    <source>
        <dbReference type="EMBL" id="SFK98089.1"/>
    </source>
</evidence>
<evidence type="ECO:0000313" key="4">
    <source>
        <dbReference type="Proteomes" id="UP000199533"/>
    </source>
</evidence>
<dbReference type="InterPro" id="IPR034154">
    <property type="entry name" value="TOPRIM_DnaG/twinkle"/>
</dbReference>
<dbReference type="Proteomes" id="UP000199533">
    <property type="component" value="Unassembled WGS sequence"/>
</dbReference>
<protein>
    <submittedName>
        <fullName evidence="3">Antirestriction protein ArdC</fullName>
    </submittedName>
</protein>
<reference evidence="4" key="1">
    <citation type="submission" date="2016-10" db="EMBL/GenBank/DDBJ databases">
        <authorList>
            <person name="Varghese N."/>
            <person name="Submissions S."/>
        </authorList>
    </citation>
    <scope>NUCLEOTIDE SEQUENCE [LARGE SCALE GENOMIC DNA]</scope>
    <source>
        <strain evidence="4">Nm69</strain>
    </source>
</reference>
<name>A0A1I4DYT1_9PROT</name>
<dbReference type="InterPro" id="IPR013610">
    <property type="entry name" value="ArdC_N"/>
</dbReference>
<keyword evidence="4" id="KW-1185">Reference proteome</keyword>
<gene>
    <name evidence="3" type="ORF">SAMN05216302_102418</name>
</gene>
<dbReference type="RefSeq" id="WP_090701199.1">
    <property type="nucleotide sequence ID" value="NZ_FOSP01000024.1"/>
</dbReference>
<evidence type="ECO:0000259" key="2">
    <source>
        <dbReference type="PROSITE" id="PS50880"/>
    </source>
</evidence>